<dbReference type="Pfam" id="PF04082">
    <property type="entry name" value="Fungal_trans"/>
    <property type="match status" value="1"/>
</dbReference>
<comment type="subcellular location">
    <subcellularLocation>
        <location evidence="1">Nucleus</location>
    </subcellularLocation>
</comment>
<dbReference type="PANTHER" id="PTHR47338:SF5">
    <property type="entry name" value="ZN(II)2CYS6 TRANSCRIPTION FACTOR (EUROFUNG)"/>
    <property type="match status" value="1"/>
</dbReference>
<dbReference type="GO" id="GO:0005634">
    <property type="term" value="C:nucleus"/>
    <property type="evidence" value="ECO:0007669"/>
    <property type="project" value="UniProtKB-SubCell"/>
</dbReference>
<name>A0A2U1IWX9_SMIAN</name>
<feature type="domain" description="Xylanolytic transcriptional activator regulatory" evidence="6">
    <location>
        <begin position="50"/>
        <end position="232"/>
    </location>
</feature>
<keyword evidence="3" id="KW-0805">Transcription regulation</keyword>
<proteinExistence type="predicted"/>
<dbReference type="GO" id="GO:0006351">
    <property type="term" value="P:DNA-templated transcription"/>
    <property type="evidence" value="ECO:0007669"/>
    <property type="project" value="InterPro"/>
</dbReference>
<evidence type="ECO:0000256" key="1">
    <source>
        <dbReference type="ARBA" id="ARBA00004123"/>
    </source>
</evidence>
<gene>
    <name evidence="7" type="ORF">BB558_006732</name>
</gene>
<sequence>MNRNTNKQQNSLKSKIGGNRIPLPTNERLEKIIFALPISYPSAMMPARIPDFYYKMKNRQYPDYFYFSILALGNRLCIKVLTDKDKDLESLYAEKSLELLKQEKDIRNPLYLWTCVLLLAHYGHATNLVASETLQKFAASSVRISKIYQLDLSKIAKMKHNEEELEFRRRAFWSFYVFDRLAMSFTGTFPTIQDRDIVVDLPKNDFLWRFGGECKGEHPEILFWNHVANTMHVDQHPKEKHKDLVKSVLLHGKISLFARRRWITKVYDPDKDNGQLIRFIHNLDNYSDNIIIPNPVGFEKIKEVHEKYENTLRMSIDTEIQILNYISNQMHNSMKILLYQTEMVRIKGRYMHPGRVVSAKNIITECAEKQIDLLHNFNKVLPPNHSELITSPCTLFSGVVCLNLMGINPPIRKFDVPLKFKLLTDEFKKMGSQADLFVVYPMFLNRLSKLIGKAHTENKKYSTLFAQMKKFSIDESDVNPWLTPKHASYFSILCCFGNSFSTLKVNEYLDVDESIISVFSMTSDNRIWRNTGNTSSGDEYKCLLLDDSSTTYELSNSPKNANTKKLYKTNFELYNKYSQLLEKYPPNSVNRYLSQHMVDIYSRKVIKDILSNPINNQKYLGPSFNIPGTSYNFHNFIRRVEEVEDEDDEIF</sequence>
<organism evidence="7 8">
    <name type="scientific">Smittium angustum</name>
    <dbReference type="NCBI Taxonomy" id="133377"/>
    <lineage>
        <taxon>Eukaryota</taxon>
        <taxon>Fungi</taxon>
        <taxon>Fungi incertae sedis</taxon>
        <taxon>Zoopagomycota</taxon>
        <taxon>Kickxellomycotina</taxon>
        <taxon>Harpellomycetes</taxon>
        <taxon>Harpellales</taxon>
        <taxon>Legeriomycetaceae</taxon>
        <taxon>Smittium</taxon>
    </lineage>
</organism>
<dbReference type="InterPro" id="IPR050815">
    <property type="entry name" value="TF_fung"/>
</dbReference>
<dbReference type="Proteomes" id="UP000245591">
    <property type="component" value="Unassembled WGS sequence"/>
</dbReference>
<dbReference type="EMBL" id="MBFU01000875">
    <property type="protein sequence ID" value="PVZ97311.1"/>
    <property type="molecule type" value="Genomic_DNA"/>
</dbReference>
<protein>
    <recommendedName>
        <fullName evidence="6">Xylanolytic transcriptional activator regulatory domain-containing protein</fullName>
    </recommendedName>
</protein>
<dbReference type="AlphaFoldDB" id="A0A2U1IWX9"/>
<accession>A0A2U1IWX9</accession>
<comment type="caution">
    <text evidence="7">The sequence shown here is derived from an EMBL/GenBank/DDBJ whole genome shotgun (WGS) entry which is preliminary data.</text>
</comment>
<dbReference type="InterPro" id="IPR007219">
    <property type="entry name" value="XnlR_reg_dom"/>
</dbReference>
<keyword evidence="5" id="KW-0539">Nucleus</keyword>
<dbReference type="GO" id="GO:0003677">
    <property type="term" value="F:DNA binding"/>
    <property type="evidence" value="ECO:0007669"/>
    <property type="project" value="InterPro"/>
</dbReference>
<evidence type="ECO:0000259" key="6">
    <source>
        <dbReference type="Pfam" id="PF04082"/>
    </source>
</evidence>
<reference evidence="7 8" key="1">
    <citation type="journal article" date="2018" name="MBio">
        <title>Comparative Genomics Reveals the Core Gene Toolbox for the Fungus-Insect Symbiosis.</title>
        <authorList>
            <person name="Wang Y."/>
            <person name="Stata M."/>
            <person name="Wang W."/>
            <person name="Stajich J.E."/>
            <person name="White M.M."/>
            <person name="Moncalvo J.M."/>
        </authorList>
    </citation>
    <scope>NUCLEOTIDE SEQUENCE [LARGE SCALE GENOMIC DNA]</scope>
    <source>
        <strain evidence="7 8">AUS-126-30</strain>
    </source>
</reference>
<keyword evidence="2" id="KW-0479">Metal-binding</keyword>
<evidence type="ECO:0000256" key="5">
    <source>
        <dbReference type="ARBA" id="ARBA00023242"/>
    </source>
</evidence>
<dbReference type="GO" id="GO:0000981">
    <property type="term" value="F:DNA-binding transcription factor activity, RNA polymerase II-specific"/>
    <property type="evidence" value="ECO:0007669"/>
    <property type="project" value="InterPro"/>
</dbReference>
<evidence type="ECO:0000313" key="8">
    <source>
        <dbReference type="Proteomes" id="UP000245591"/>
    </source>
</evidence>
<dbReference type="PANTHER" id="PTHR47338">
    <property type="entry name" value="ZN(II)2CYS6 TRANSCRIPTION FACTOR (EUROFUNG)-RELATED"/>
    <property type="match status" value="1"/>
</dbReference>
<evidence type="ECO:0000256" key="2">
    <source>
        <dbReference type="ARBA" id="ARBA00022723"/>
    </source>
</evidence>
<evidence type="ECO:0000256" key="4">
    <source>
        <dbReference type="ARBA" id="ARBA00023163"/>
    </source>
</evidence>
<evidence type="ECO:0000313" key="7">
    <source>
        <dbReference type="EMBL" id="PVZ97311.1"/>
    </source>
</evidence>
<keyword evidence="4" id="KW-0804">Transcription</keyword>
<keyword evidence="8" id="KW-1185">Reference proteome</keyword>
<dbReference type="CDD" id="cd12148">
    <property type="entry name" value="fungal_TF_MHR"/>
    <property type="match status" value="1"/>
</dbReference>
<evidence type="ECO:0000256" key="3">
    <source>
        <dbReference type="ARBA" id="ARBA00023015"/>
    </source>
</evidence>
<dbReference type="GO" id="GO:0008270">
    <property type="term" value="F:zinc ion binding"/>
    <property type="evidence" value="ECO:0007669"/>
    <property type="project" value="InterPro"/>
</dbReference>